<dbReference type="Proteomes" id="UP000600101">
    <property type="component" value="Unassembled WGS sequence"/>
</dbReference>
<dbReference type="PANTHER" id="PTHR36933:SF1">
    <property type="entry name" value="SLL0788 PROTEIN"/>
    <property type="match status" value="1"/>
</dbReference>
<comment type="caution">
    <text evidence="3">The sequence shown here is derived from an EMBL/GenBank/DDBJ whole genome shotgun (WGS) entry which is preliminary data.</text>
</comment>
<evidence type="ECO:0000313" key="3">
    <source>
        <dbReference type="EMBL" id="MBC4018384.1"/>
    </source>
</evidence>
<dbReference type="InterPro" id="IPR005183">
    <property type="entry name" value="DUF305_CopM-like"/>
</dbReference>
<feature type="domain" description="DUF305" evidence="2">
    <location>
        <begin position="150"/>
        <end position="238"/>
    </location>
</feature>
<feature type="region of interest" description="Disordered" evidence="1">
    <location>
        <begin position="228"/>
        <end position="257"/>
    </location>
</feature>
<gene>
    <name evidence="3" type="ORF">H7965_24160</name>
</gene>
<dbReference type="EMBL" id="JACOMF010000052">
    <property type="protein sequence ID" value="MBC4018384.1"/>
    <property type="molecule type" value="Genomic_DNA"/>
</dbReference>
<organism evidence="3 4">
    <name type="scientific">Siccirubricoccus deserti</name>
    <dbReference type="NCBI Taxonomy" id="2013562"/>
    <lineage>
        <taxon>Bacteria</taxon>
        <taxon>Pseudomonadati</taxon>
        <taxon>Pseudomonadota</taxon>
        <taxon>Alphaproteobacteria</taxon>
        <taxon>Acetobacterales</taxon>
        <taxon>Roseomonadaceae</taxon>
        <taxon>Siccirubricoccus</taxon>
    </lineage>
</organism>
<dbReference type="Pfam" id="PF03713">
    <property type="entry name" value="DUF305"/>
    <property type="match status" value="2"/>
</dbReference>
<evidence type="ECO:0000256" key="1">
    <source>
        <dbReference type="SAM" id="MobiDB-lite"/>
    </source>
</evidence>
<name>A0A9X0UEX9_9PROT</name>
<feature type="domain" description="DUF305" evidence="2">
    <location>
        <begin position="40"/>
        <end position="95"/>
    </location>
</feature>
<dbReference type="InterPro" id="IPR012347">
    <property type="entry name" value="Ferritin-like"/>
</dbReference>
<accession>A0A9X0UEX9</accession>
<protein>
    <submittedName>
        <fullName evidence="3">DUF305 domain-containing protein</fullName>
    </submittedName>
</protein>
<evidence type="ECO:0000313" key="4">
    <source>
        <dbReference type="Proteomes" id="UP000600101"/>
    </source>
</evidence>
<sequence>MAAALALAAVPAGAAIEDGYDPEGTPVPTTWWEAANPAAMQADRDYIAGMRPHHAGALTMSQEYLADPEASSPVLKALARAILRNQDFEIGLLDEVSRNLDRPPVVLNLGLFRLVLQPSATEGLAQMQRFQRSPIPAPLAGPGGPVTARDVQFAKGMTVHHQAALDMARAYHANPEARNGFLGLLNVDIMTDQAQEIALMRSVVAAYTGDPESVRVDASMIHGMEGMAHGGKAMPQPATAGQRAPVAPSAHGGHAGH</sequence>
<dbReference type="AlphaFoldDB" id="A0A9X0UEX9"/>
<proteinExistence type="predicted"/>
<reference evidence="3" key="1">
    <citation type="submission" date="2020-08" db="EMBL/GenBank/DDBJ databases">
        <authorList>
            <person name="Hu Y."/>
            <person name="Nguyen S.V."/>
            <person name="Li F."/>
            <person name="Fanning S."/>
        </authorList>
    </citation>
    <scope>NUCLEOTIDE SEQUENCE</scope>
    <source>
        <strain evidence="3">SYSU D8009</strain>
    </source>
</reference>
<evidence type="ECO:0000259" key="2">
    <source>
        <dbReference type="Pfam" id="PF03713"/>
    </source>
</evidence>
<dbReference type="Gene3D" id="1.20.1260.10">
    <property type="match status" value="2"/>
</dbReference>
<keyword evidence="4" id="KW-1185">Reference proteome</keyword>
<dbReference type="PANTHER" id="PTHR36933">
    <property type="entry name" value="SLL0788 PROTEIN"/>
    <property type="match status" value="1"/>
</dbReference>